<feature type="compositionally biased region" description="Pro residues" evidence="1">
    <location>
        <begin position="93"/>
        <end position="106"/>
    </location>
</feature>
<evidence type="ECO:0000256" key="1">
    <source>
        <dbReference type="SAM" id="MobiDB-lite"/>
    </source>
</evidence>
<dbReference type="EMBL" id="BGZK01000203">
    <property type="protein sequence ID" value="GBP28204.1"/>
    <property type="molecule type" value="Genomic_DNA"/>
</dbReference>
<keyword evidence="3" id="KW-1185">Reference proteome</keyword>
<dbReference type="AlphaFoldDB" id="A0A4C1UQT4"/>
<feature type="region of interest" description="Disordered" evidence="1">
    <location>
        <begin position="85"/>
        <end position="106"/>
    </location>
</feature>
<name>A0A4C1UQT4_EUMVA</name>
<evidence type="ECO:0000313" key="2">
    <source>
        <dbReference type="EMBL" id="GBP28204.1"/>
    </source>
</evidence>
<comment type="caution">
    <text evidence="2">The sequence shown here is derived from an EMBL/GenBank/DDBJ whole genome shotgun (WGS) entry which is preliminary data.</text>
</comment>
<protein>
    <submittedName>
        <fullName evidence="2">Uncharacterized protein</fullName>
    </submittedName>
</protein>
<gene>
    <name evidence="2" type="ORF">EVAR_76299_1</name>
</gene>
<accession>A0A4C1UQT4</accession>
<dbReference type="Proteomes" id="UP000299102">
    <property type="component" value="Unassembled WGS sequence"/>
</dbReference>
<evidence type="ECO:0000313" key="3">
    <source>
        <dbReference type="Proteomes" id="UP000299102"/>
    </source>
</evidence>
<organism evidence="2 3">
    <name type="scientific">Eumeta variegata</name>
    <name type="common">Bagworm moth</name>
    <name type="synonym">Eumeta japonica</name>
    <dbReference type="NCBI Taxonomy" id="151549"/>
    <lineage>
        <taxon>Eukaryota</taxon>
        <taxon>Metazoa</taxon>
        <taxon>Ecdysozoa</taxon>
        <taxon>Arthropoda</taxon>
        <taxon>Hexapoda</taxon>
        <taxon>Insecta</taxon>
        <taxon>Pterygota</taxon>
        <taxon>Neoptera</taxon>
        <taxon>Endopterygota</taxon>
        <taxon>Lepidoptera</taxon>
        <taxon>Glossata</taxon>
        <taxon>Ditrysia</taxon>
        <taxon>Tineoidea</taxon>
        <taxon>Psychidae</taxon>
        <taxon>Oiketicinae</taxon>
        <taxon>Eumeta</taxon>
    </lineage>
</organism>
<reference evidence="2 3" key="1">
    <citation type="journal article" date="2019" name="Commun. Biol.">
        <title>The bagworm genome reveals a unique fibroin gene that provides high tensile strength.</title>
        <authorList>
            <person name="Kono N."/>
            <person name="Nakamura H."/>
            <person name="Ohtoshi R."/>
            <person name="Tomita M."/>
            <person name="Numata K."/>
            <person name="Arakawa K."/>
        </authorList>
    </citation>
    <scope>NUCLEOTIDE SEQUENCE [LARGE SCALE GENOMIC DNA]</scope>
</reference>
<proteinExistence type="predicted"/>
<sequence>MSDVVRSVRALSLYRVCKALCYLRVLWPLNYQVLSGVQLSSFRFPNASFHFALEARALDLYSGVGYALARRNCVFALINSEYRAETSGDPRMPEPPAPSPPVLTWW</sequence>